<evidence type="ECO:0000313" key="1">
    <source>
        <dbReference type="EMBL" id="AMM44420.1"/>
    </source>
</evidence>
<proteinExistence type="predicted"/>
<reference evidence="1" key="1">
    <citation type="submission" date="2018-02" db="EMBL/GenBank/DDBJ databases">
        <authorList>
            <person name="Staples A.K."/>
            <person name="Oates E.A."/>
            <person name="Brown C.B."/>
            <person name="McDaniel C.M."/>
            <person name="Wathen K.E."/>
            <person name="Thompson A.R."/>
            <person name="Goedde M.A."/>
            <person name="Gaffney B."/>
            <person name="Rinehart C.A."/>
            <person name="King R.A."/>
            <person name="Bowman C.A."/>
            <person name="Russell D.A."/>
            <person name="Pope W.H."/>
            <person name="Jacobs-Sera D."/>
            <person name="Hendrix R.W."/>
            <person name="Hatfull G.F."/>
        </authorList>
    </citation>
    <scope>NUCLEOTIDE SEQUENCE</scope>
</reference>
<dbReference type="GeneID" id="29127051"/>
<dbReference type="KEGG" id="vg:29127051"/>
<keyword evidence="2" id="KW-1185">Reference proteome</keyword>
<accession>A0A140G6Y5</accession>
<protein>
    <submittedName>
        <fullName evidence="1">Uncharacterized protein</fullName>
    </submittedName>
</protein>
<organism evidence="1 2">
    <name type="scientific">Arthrobacter phage Mudcat</name>
    <dbReference type="NCBI Taxonomy" id="1796997"/>
    <lineage>
        <taxon>Viruses</taxon>
        <taxon>Duplodnaviria</taxon>
        <taxon>Heunggongvirae</taxon>
        <taxon>Uroviricota</taxon>
        <taxon>Caudoviricetes</taxon>
        <taxon>Mudcatvirus</taxon>
        <taxon>Mudcatvirus mudcat</taxon>
    </lineage>
</organism>
<gene>
    <name evidence="1" type="primary">53</name>
    <name evidence="1" type="ORF">MUDCAT_53</name>
</gene>
<sequence length="98" mass="11240">MPQKQLSREDLANIAGLLMAVKNDLPINQAMRDVAAKYTEELYGMAAYLAHIDEKRIAISEYFHHSNLHPAIRQMSPDRVEQTYDRLVEQGKIKEGEN</sequence>
<evidence type="ECO:0000313" key="2">
    <source>
        <dbReference type="Proteomes" id="UP000201625"/>
    </source>
</evidence>
<dbReference type="Proteomes" id="UP000201625">
    <property type="component" value="Segment"/>
</dbReference>
<dbReference type="OrthoDB" id="39228at10239"/>
<dbReference type="RefSeq" id="YP_009300742.1">
    <property type="nucleotide sequence ID" value="NC_031224.2"/>
</dbReference>
<dbReference type="EMBL" id="KU647628">
    <property type="protein sequence ID" value="AMM44420.1"/>
    <property type="molecule type" value="Genomic_DNA"/>
</dbReference>
<name>A0A140G6Y5_9CAUD</name>